<dbReference type="FunFam" id="1.10.287.610:FF:000001">
    <property type="entry name" value="30S ribosomal protein S2"/>
    <property type="match status" value="1"/>
</dbReference>
<keyword evidence="3 5" id="KW-0687">Ribonucleoprotein</keyword>
<dbReference type="GO" id="GO:0009507">
    <property type="term" value="C:chloroplast"/>
    <property type="evidence" value="ECO:0007669"/>
    <property type="project" value="UniProtKB-SubCell"/>
</dbReference>
<keyword evidence="6" id="KW-0934">Plastid</keyword>
<dbReference type="NCBIfam" id="TIGR01011">
    <property type="entry name" value="rpsB_bact"/>
    <property type="match status" value="1"/>
</dbReference>
<keyword evidence="2 5" id="KW-0689">Ribosomal protein</keyword>
<evidence type="ECO:0000256" key="5">
    <source>
        <dbReference type="HAMAP-Rule" id="MF_00291"/>
    </source>
</evidence>
<dbReference type="GO" id="GO:0003735">
    <property type="term" value="F:structural constituent of ribosome"/>
    <property type="evidence" value="ECO:0007669"/>
    <property type="project" value="InterPro"/>
</dbReference>
<evidence type="ECO:0000256" key="2">
    <source>
        <dbReference type="ARBA" id="ARBA00022980"/>
    </source>
</evidence>
<organism evidence="6">
    <name type="scientific">Nephroselmis astigmatica</name>
    <dbReference type="NCBI Taxonomy" id="259378"/>
    <lineage>
        <taxon>Eukaryota</taxon>
        <taxon>Viridiplantae</taxon>
        <taxon>Chlorophyta</taxon>
        <taxon>Nephroselmidophyceae</taxon>
        <taxon>Nephroselmidales</taxon>
        <taxon>Nephroselmidaceae</taxon>
        <taxon>Nephroselmis</taxon>
    </lineage>
</organism>
<dbReference type="EMBL" id="KJ746600">
    <property type="protein sequence ID" value="AID67731.1"/>
    <property type="molecule type" value="Genomic_DNA"/>
</dbReference>
<dbReference type="Gene3D" id="3.40.50.10490">
    <property type="entry name" value="Glucose-6-phosphate isomerase like protein, domain 1"/>
    <property type="match status" value="1"/>
</dbReference>
<dbReference type="CDD" id="cd01425">
    <property type="entry name" value="RPS2"/>
    <property type="match status" value="1"/>
</dbReference>
<evidence type="ECO:0000256" key="1">
    <source>
        <dbReference type="ARBA" id="ARBA00006242"/>
    </source>
</evidence>
<dbReference type="InterPro" id="IPR005706">
    <property type="entry name" value="Ribosomal_uS2_bac/mit/plastid"/>
</dbReference>
<dbReference type="SUPFAM" id="SSF52313">
    <property type="entry name" value="Ribosomal protein S2"/>
    <property type="match status" value="1"/>
</dbReference>
<comment type="similarity">
    <text evidence="1 5">Belongs to the universal ribosomal protein uS2 family.</text>
</comment>
<dbReference type="PANTHER" id="PTHR12534">
    <property type="entry name" value="30S RIBOSOMAL PROTEIN S2 PROKARYOTIC AND ORGANELLAR"/>
    <property type="match status" value="1"/>
</dbReference>
<geneLocation type="chloroplast" evidence="6"/>
<dbReference type="InterPro" id="IPR018130">
    <property type="entry name" value="Ribosomal_uS2_CS"/>
</dbReference>
<dbReference type="GO" id="GO:0005763">
    <property type="term" value="C:mitochondrial small ribosomal subunit"/>
    <property type="evidence" value="ECO:0007669"/>
    <property type="project" value="TreeGrafter"/>
</dbReference>
<reference evidence="6" key="1">
    <citation type="journal article" date="2014" name="BMC Genomics">
        <title>Six newly sequenced chloroplast genomes from prasinophyte green algae provide insights into the relationships among prasinophyte lineages and the diversity of streamlined genome architecture in picoplanktonic species.</title>
        <authorList>
            <person name="Lemieux C."/>
            <person name="Otis C."/>
            <person name="Turmel M."/>
        </authorList>
    </citation>
    <scope>NUCLEOTIDE SEQUENCE</scope>
</reference>
<keyword evidence="6" id="KW-0150">Chloroplast</keyword>
<dbReference type="GeneID" id="20356178"/>
<dbReference type="InterPro" id="IPR001865">
    <property type="entry name" value="Ribosomal_uS2"/>
</dbReference>
<proteinExistence type="inferred from homology"/>
<evidence type="ECO:0000256" key="3">
    <source>
        <dbReference type="ARBA" id="ARBA00023274"/>
    </source>
</evidence>
<dbReference type="PROSITE" id="PS00962">
    <property type="entry name" value="RIBOSOMAL_S2_1"/>
    <property type="match status" value="1"/>
</dbReference>
<gene>
    <name evidence="5 6" type="primary">rps2</name>
</gene>
<sequence>MVKLMQLFKAGLHLGHHKRQWNPKMASFLYGERNGIHILDLLQTAVYLENTCRFIGKILKRKKKVLLVGTKREAAELVATTAQRCNIRAPQGVHYVNHRWLGGMLTNWSTMKLCIAKLKQLDVRERTGDFLQLPKKEAAMCTKQRSRLQKYLGGVKNMDHLPHLVMIIGQPDELNAVYECRKLKIKNLTLLDSDCDPDLADFFIPSNDDSVEALDFILNTITLAVRREILMANDIPYNPFRNESTPV</sequence>
<evidence type="ECO:0000256" key="4">
    <source>
        <dbReference type="ARBA" id="ARBA00035155"/>
    </source>
</evidence>
<dbReference type="PANTHER" id="PTHR12534:SF0">
    <property type="entry name" value="SMALL RIBOSOMAL SUBUNIT PROTEIN US2M"/>
    <property type="match status" value="1"/>
</dbReference>
<dbReference type="Gene3D" id="1.10.287.610">
    <property type="entry name" value="Helix hairpin bin"/>
    <property type="match status" value="1"/>
</dbReference>
<dbReference type="GO" id="GO:0006412">
    <property type="term" value="P:translation"/>
    <property type="evidence" value="ECO:0007669"/>
    <property type="project" value="UniProtKB-UniRule"/>
</dbReference>
<dbReference type="PRINTS" id="PR00395">
    <property type="entry name" value="RIBOSOMALS2"/>
</dbReference>
<dbReference type="AlphaFoldDB" id="A0A088CJF4"/>
<comment type="subcellular location">
    <subcellularLocation>
        <location evidence="5">Plastid</location>
        <location evidence="5">Chloroplast</location>
    </subcellularLocation>
</comment>
<dbReference type="InterPro" id="IPR023591">
    <property type="entry name" value="Ribosomal_uS2_flav_dom_sf"/>
</dbReference>
<protein>
    <recommendedName>
        <fullName evidence="4 5">Small ribosomal subunit protein uS2c</fullName>
    </recommendedName>
</protein>
<evidence type="ECO:0000313" key="6">
    <source>
        <dbReference type="EMBL" id="AID67731.1"/>
    </source>
</evidence>
<name>A0A088CJF4_9CHLO</name>
<dbReference type="Pfam" id="PF00318">
    <property type="entry name" value="Ribosomal_S2"/>
    <property type="match status" value="1"/>
</dbReference>
<dbReference type="RefSeq" id="YP_009057881.1">
    <property type="nucleotide sequence ID" value="NC_024829.1"/>
</dbReference>
<accession>A0A088CJF4</accession>
<dbReference type="HAMAP" id="MF_00291_B">
    <property type="entry name" value="Ribosomal_uS2_B"/>
    <property type="match status" value="1"/>
</dbReference>